<reference evidence="3 4" key="1">
    <citation type="journal article" date="2012" name="J. Bacteriol.">
        <title>Genome sequence of benzo(a)pyrene-degrading bacterium Novosphingobium pentaromativorans US6-1.</title>
        <authorList>
            <person name="Luo Y.R."/>
            <person name="Kang S.G."/>
            <person name="Kim S.J."/>
            <person name="Kim M.R."/>
            <person name="Li N."/>
            <person name="Lee J.H."/>
            <person name="Kwon K.K."/>
        </authorList>
    </citation>
    <scope>NUCLEOTIDE SEQUENCE [LARGE SCALE GENOMIC DNA]</scope>
    <source>
        <strain evidence="3 4">US6-1</strain>
    </source>
</reference>
<dbReference type="PATRIC" id="fig|1088721.3.peg.2297"/>
<proteinExistence type="predicted"/>
<protein>
    <recommendedName>
        <fullName evidence="5">Phytanoyl-CoA dioxygenase</fullName>
    </recommendedName>
</protein>
<keyword evidence="4" id="KW-1185">Reference proteome</keyword>
<evidence type="ECO:0000313" key="3">
    <source>
        <dbReference type="EMBL" id="EHJ60698.1"/>
    </source>
</evidence>
<dbReference type="GO" id="GO:0016706">
    <property type="term" value="F:2-oxoglutarate-dependent dioxygenase activity"/>
    <property type="evidence" value="ECO:0007669"/>
    <property type="project" value="UniProtKB-ARBA"/>
</dbReference>
<evidence type="ECO:0000313" key="4">
    <source>
        <dbReference type="Proteomes" id="UP000004030"/>
    </source>
</evidence>
<evidence type="ECO:0000256" key="2">
    <source>
        <dbReference type="SAM" id="MobiDB-lite"/>
    </source>
</evidence>
<dbReference type="GO" id="GO:0005506">
    <property type="term" value="F:iron ion binding"/>
    <property type="evidence" value="ECO:0007669"/>
    <property type="project" value="UniProtKB-ARBA"/>
</dbReference>
<dbReference type="SUPFAM" id="SSF51197">
    <property type="entry name" value="Clavaminate synthase-like"/>
    <property type="match status" value="1"/>
</dbReference>
<feature type="compositionally biased region" description="Polar residues" evidence="2">
    <location>
        <begin position="1"/>
        <end position="11"/>
    </location>
</feature>
<dbReference type="PANTHER" id="PTHR20883:SF48">
    <property type="entry name" value="ECTOINE DIOXYGENASE"/>
    <property type="match status" value="1"/>
</dbReference>
<dbReference type="PANTHER" id="PTHR20883">
    <property type="entry name" value="PHYTANOYL-COA DIOXYGENASE DOMAIN CONTAINING 1"/>
    <property type="match status" value="1"/>
</dbReference>
<comment type="cofactor">
    <cofactor evidence="1">
        <name>Fe(2+)</name>
        <dbReference type="ChEBI" id="CHEBI:29033"/>
    </cofactor>
</comment>
<dbReference type="Pfam" id="PF05721">
    <property type="entry name" value="PhyH"/>
    <property type="match status" value="1"/>
</dbReference>
<gene>
    <name evidence="3" type="ORF">NSU_2320</name>
</gene>
<dbReference type="AlphaFoldDB" id="G6ED99"/>
<organism evidence="3 4">
    <name type="scientific">Novosphingobium pentaromativorans US6-1</name>
    <dbReference type="NCBI Taxonomy" id="1088721"/>
    <lineage>
        <taxon>Bacteria</taxon>
        <taxon>Pseudomonadati</taxon>
        <taxon>Pseudomonadota</taxon>
        <taxon>Alphaproteobacteria</taxon>
        <taxon>Sphingomonadales</taxon>
        <taxon>Sphingomonadaceae</taxon>
        <taxon>Novosphingobium</taxon>
    </lineage>
</organism>
<dbReference type="Proteomes" id="UP000004030">
    <property type="component" value="Unassembled WGS sequence"/>
</dbReference>
<dbReference type="EMBL" id="AGFM01000033">
    <property type="protein sequence ID" value="EHJ60698.1"/>
    <property type="molecule type" value="Genomic_DNA"/>
</dbReference>
<name>G6ED99_9SPHN</name>
<dbReference type="InterPro" id="IPR008775">
    <property type="entry name" value="Phytyl_CoA_dOase-like"/>
</dbReference>
<sequence length="299" mass="33015">MSLETVATATRQDGAAGAKLDDTNPNGVFRPLAPRAPTQDLEQAKRDLQDTGLCLIADALSPDQLERTRSALYRAAEEDLTYGSPERRRGADFDESNQRIWGLLNRSPLFADLAEHPASVDILTHLLGPNFLLSSMSANIAGPGHGGMIMHSDQLFVPQPWPEVPQGANVFWCLDDFTEENGGTMVAPGSHLLNRPAVEGKDDASLVPLVAKAGTMCVMEGRVWHKTGCNRTTDQRRAGVFGWYVSPIYRTQENWFLSLNPLVIQRASETLLRMLGYRVDGIFFGHVNGYEPLPRTLDW</sequence>
<dbReference type="eggNOG" id="COG5285">
    <property type="taxonomic scope" value="Bacteria"/>
</dbReference>
<accession>G6ED99</accession>
<evidence type="ECO:0000256" key="1">
    <source>
        <dbReference type="ARBA" id="ARBA00001954"/>
    </source>
</evidence>
<feature type="region of interest" description="Disordered" evidence="2">
    <location>
        <begin position="1"/>
        <end position="44"/>
    </location>
</feature>
<evidence type="ECO:0008006" key="5">
    <source>
        <dbReference type="Google" id="ProtNLM"/>
    </source>
</evidence>
<dbReference type="OrthoDB" id="547161at2"/>
<dbReference type="Gene3D" id="2.60.120.620">
    <property type="entry name" value="q2cbj1_9rhob like domain"/>
    <property type="match status" value="1"/>
</dbReference>
<dbReference type="RefSeq" id="WP_007013235.1">
    <property type="nucleotide sequence ID" value="NZ_AGFM01000033.1"/>
</dbReference>
<comment type="caution">
    <text evidence="3">The sequence shown here is derived from an EMBL/GenBank/DDBJ whole genome shotgun (WGS) entry which is preliminary data.</text>
</comment>